<keyword evidence="5" id="KW-1185">Reference proteome</keyword>
<evidence type="ECO:0000256" key="2">
    <source>
        <dbReference type="ARBA" id="ARBA00023065"/>
    </source>
</evidence>
<name>A0A8J5N8N8_HOMAM</name>
<dbReference type="PANTHER" id="PTHR45720:SF10">
    <property type="entry name" value="CHLORIDE CHANNEL PROTEIN 2"/>
    <property type="match status" value="1"/>
</dbReference>
<evidence type="ECO:0000313" key="4">
    <source>
        <dbReference type="EMBL" id="KAG7175510.1"/>
    </source>
</evidence>
<evidence type="ECO:0000313" key="5">
    <source>
        <dbReference type="Proteomes" id="UP000747542"/>
    </source>
</evidence>
<dbReference type="Proteomes" id="UP000747542">
    <property type="component" value="Unassembled WGS sequence"/>
</dbReference>
<evidence type="ECO:0000256" key="3">
    <source>
        <dbReference type="ARBA" id="ARBA00023214"/>
    </source>
</evidence>
<keyword evidence="1" id="KW-0813">Transport</keyword>
<protein>
    <submittedName>
        <fullName evidence="4">Chloride channel protein 2-like 3</fullName>
    </submittedName>
</protein>
<dbReference type="EMBL" id="JAHLQT010005701">
    <property type="protein sequence ID" value="KAG7175510.1"/>
    <property type="molecule type" value="Genomic_DNA"/>
</dbReference>
<dbReference type="SUPFAM" id="SSF54631">
    <property type="entry name" value="CBS-domain pair"/>
    <property type="match status" value="1"/>
</dbReference>
<gene>
    <name evidence="4" type="primary">Clcn2-L3</name>
    <name evidence="4" type="ORF">Hamer_G022046</name>
</gene>
<organism evidence="4 5">
    <name type="scientific">Homarus americanus</name>
    <name type="common">American lobster</name>
    <dbReference type="NCBI Taxonomy" id="6706"/>
    <lineage>
        <taxon>Eukaryota</taxon>
        <taxon>Metazoa</taxon>
        <taxon>Ecdysozoa</taxon>
        <taxon>Arthropoda</taxon>
        <taxon>Crustacea</taxon>
        <taxon>Multicrustacea</taxon>
        <taxon>Malacostraca</taxon>
        <taxon>Eumalacostraca</taxon>
        <taxon>Eucarida</taxon>
        <taxon>Decapoda</taxon>
        <taxon>Pleocyemata</taxon>
        <taxon>Astacidea</taxon>
        <taxon>Nephropoidea</taxon>
        <taxon>Nephropidae</taxon>
        <taxon>Homarus</taxon>
    </lineage>
</organism>
<sequence>MWEMRELAKEVDFNKCHIDPAPFQLVERTSLLRVHSMFSMLGINHAYVTAIGRLIGVTLWPSTDNRWPAPEYNPTSQLTQHAHIPHRHQLHQARHLRDWESSVHCNILTLRLELSLTGGPEPNWLTILMVTHTAEEARI</sequence>
<dbReference type="GO" id="GO:0005247">
    <property type="term" value="F:voltage-gated chloride channel activity"/>
    <property type="evidence" value="ECO:0007669"/>
    <property type="project" value="TreeGrafter"/>
</dbReference>
<evidence type="ECO:0000256" key="1">
    <source>
        <dbReference type="ARBA" id="ARBA00022448"/>
    </source>
</evidence>
<keyword evidence="3" id="KW-0868">Chloride</keyword>
<dbReference type="AlphaFoldDB" id="A0A8J5N8N8"/>
<dbReference type="GO" id="GO:0005886">
    <property type="term" value="C:plasma membrane"/>
    <property type="evidence" value="ECO:0007669"/>
    <property type="project" value="TreeGrafter"/>
</dbReference>
<proteinExistence type="predicted"/>
<keyword evidence="2" id="KW-0406">Ion transport</keyword>
<comment type="caution">
    <text evidence="4">The sequence shown here is derived from an EMBL/GenBank/DDBJ whole genome shotgun (WGS) entry which is preliminary data.</text>
</comment>
<dbReference type="InterPro" id="IPR050970">
    <property type="entry name" value="Cl_channel_volt-gated"/>
</dbReference>
<accession>A0A8J5N8N8</accession>
<dbReference type="PANTHER" id="PTHR45720">
    <property type="entry name" value="CHLORIDE CHANNEL PROTEIN 2"/>
    <property type="match status" value="1"/>
</dbReference>
<reference evidence="4" key="1">
    <citation type="journal article" date="2021" name="Sci. Adv.">
        <title>The American lobster genome reveals insights on longevity, neural, and immune adaptations.</title>
        <authorList>
            <person name="Polinski J.M."/>
            <person name="Zimin A.V."/>
            <person name="Clark K.F."/>
            <person name="Kohn A.B."/>
            <person name="Sadowski N."/>
            <person name="Timp W."/>
            <person name="Ptitsyn A."/>
            <person name="Khanna P."/>
            <person name="Romanova D.Y."/>
            <person name="Williams P."/>
            <person name="Greenwood S.J."/>
            <person name="Moroz L.L."/>
            <person name="Walt D.R."/>
            <person name="Bodnar A.G."/>
        </authorList>
    </citation>
    <scope>NUCLEOTIDE SEQUENCE</scope>
    <source>
        <strain evidence="4">GMGI-L3</strain>
    </source>
</reference>
<dbReference type="InterPro" id="IPR046342">
    <property type="entry name" value="CBS_dom_sf"/>
</dbReference>
<dbReference type="Gene3D" id="3.10.580.10">
    <property type="entry name" value="CBS-domain"/>
    <property type="match status" value="1"/>
</dbReference>